<proteinExistence type="inferred from homology"/>
<dbReference type="PANTHER" id="PTHR46469">
    <property type="entry name" value="TRANSCRIPTION INITIATION FACTOR TFIID SUBUNIT 8"/>
    <property type="match status" value="1"/>
</dbReference>
<feature type="region of interest" description="Disordered" evidence="8">
    <location>
        <begin position="159"/>
        <end position="234"/>
    </location>
</feature>
<feature type="compositionally biased region" description="Polar residues" evidence="8">
    <location>
        <begin position="194"/>
        <end position="207"/>
    </location>
</feature>
<evidence type="ECO:0000256" key="6">
    <source>
        <dbReference type="ARBA" id="ARBA00023242"/>
    </source>
</evidence>
<evidence type="ECO:0000256" key="1">
    <source>
        <dbReference type="ARBA" id="ARBA00004123"/>
    </source>
</evidence>
<dbReference type="PANTHER" id="PTHR46469:SF1">
    <property type="entry name" value="TRANSCRIPTION INITIATION FACTOR TFIID SUBUNIT 8"/>
    <property type="match status" value="1"/>
</dbReference>
<dbReference type="InterPro" id="IPR009072">
    <property type="entry name" value="Histone-fold"/>
</dbReference>
<dbReference type="Pfam" id="PF07524">
    <property type="entry name" value="Bromo_TP"/>
    <property type="match status" value="1"/>
</dbReference>
<evidence type="ECO:0000313" key="11">
    <source>
        <dbReference type="EMBL" id="KAF6463306.1"/>
    </source>
</evidence>
<evidence type="ECO:0000256" key="8">
    <source>
        <dbReference type="SAM" id="MobiDB-lite"/>
    </source>
</evidence>
<dbReference type="InterPro" id="IPR019473">
    <property type="entry name" value="TFIID_su8_C"/>
</dbReference>
<evidence type="ECO:0000256" key="5">
    <source>
        <dbReference type="ARBA" id="ARBA00023163"/>
    </source>
</evidence>
<feature type="compositionally biased region" description="Basic residues" evidence="8">
    <location>
        <begin position="221"/>
        <end position="234"/>
    </location>
</feature>
<sequence length="234" mass="26395">MLQSYISEIGRSAKSYCEHTARTQPTLSDIVVTLVEMGFNVDTLPAYAKRSQRMVITAPPVTNQPVTPKALTAGQNRPHPPHIPSHFPEFPDPHTYIKTPTYREPVSDYQVLREKAASQRRDVERALTRFMAKTGETQSLFKDDVSTFPSLLPSELEMQQMEETDSSEQDEQTDTENLPLHISTDDSGAEKENTSVLQQNPSLSGSRNGEENIIDNPYLRPVKKPKIRRKKSLS</sequence>
<dbReference type="CDD" id="cd22918">
    <property type="entry name" value="HFD_TAF8"/>
    <property type="match status" value="1"/>
</dbReference>
<dbReference type="GO" id="GO:0006367">
    <property type="term" value="P:transcription initiation at RNA polymerase II promoter"/>
    <property type="evidence" value="ECO:0007669"/>
    <property type="project" value="TreeGrafter"/>
</dbReference>
<gene>
    <name evidence="11" type="ORF">HJG59_017776</name>
</gene>
<reference evidence="11 12" key="1">
    <citation type="journal article" date="2020" name="Nature">
        <title>Six reference-quality genomes reveal evolution of bat adaptations.</title>
        <authorList>
            <person name="Jebb D."/>
            <person name="Huang Z."/>
            <person name="Pippel M."/>
            <person name="Hughes G.M."/>
            <person name="Lavrichenko K."/>
            <person name="Devanna P."/>
            <person name="Winkler S."/>
            <person name="Jermiin L.S."/>
            <person name="Skirmuntt E.C."/>
            <person name="Katzourakis A."/>
            <person name="Burkitt-Gray L."/>
            <person name="Ray D.A."/>
            <person name="Sullivan K.A.M."/>
            <person name="Roscito J.G."/>
            <person name="Kirilenko B.M."/>
            <person name="Davalos L.M."/>
            <person name="Corthals A.P."/>
            <person name="Power M.L."/>
            <person name="Jones G."/>
            <person name="Ransome R.D."/>
            <person name="Dechmann D.K.N."/>
            <person name="Locatelli A.G."/>
            <person name="Puechmaille S.J."/>
            <person name="Fedrigo O."/>
            <person name="Jarvis E.D."/>
            <person name="Hiller M."/>
            <person name="Vernes S.C."/>
            <person name="Myers E.W."/>
            <person name="Teeling E.C."/>
        </authorList>
    </citation>
    <scope>NUCLEOTIDE SEQUENCE [LARGE SCALE GENOMIC DNA]</scope>
    <source>
        <strain evidence="11">MMolMol1</strain>
        <tissue evidence="11">Muscle</tissue>
    </source>
</reference>
<dbReference type="AlphaFoldDB" id="A0A7J8GTI8"/>
<protein>
    <recommendedName>
        <fullName evidence="3">Transcription initiation factor TFIID subunit 8</fullName>
    </recommendedName>
    <alternativeName>
        <fullName evidence="7">TBP-associated factor 8</fullName>
    </alternativeName>
</protein>
<evidence type="ECO:0000256" key="2">
    <source>
        <dbReference type="ARBA" id="ARBA00008767"/>
    </source>
</evidence>
<feature type="domain" description="Bromodomain associated" evidence="9">
    <location>
        <begin position="1"/>
        <end position="43"/>
    </location>
</feature>
<evidence type="ECO:0000256" key="7">
    <source>
        <dbReference type="ARBA" id="ARBA00031721"/>
    </source>
</evidence>
<evidence type="ECO:0000259" key="9">
    <source>
        <dbReference type="Pfam" id="PF07524"/>
    </source>
</evidence>
<dbReference type="Proteomes" id="UP000550707">
    <property type="component" value="Unassembled WGS sequence"/>
</dbReference>
<comment type="caution">
    <text evidence="11">The sequence shown here is derived from an EMBL/GenBank/DDBJ whole genome shotgun (WGS) entry which is preliminary data.</text>
</comment>
<evidence type="ECO:0000259" key="10">
    <source>
        <dbReference type="Pfam" id="PF10406"/>
    </source>
</evidence>
<dbReference type="CDD" id="cd08049">
    <property type="entry name" value="TAF8"/>
    <property type="match status" value="1"/>
</dbReference>
<feature type="compositionally biased region" description="Acidic residues" evidence="8">
    <location>
        <begin position="160"/>
        <end position="174"/>
    </location>
</feature>
<name>A0A7J8GTI8_MOLMO</name>
<dbReference type="InterPro" id="IPR037818">
    <property type="entry name" value="TAF8"/>
</dbReference>
<organism evidence="11 12">
    <name type="scientific">Molossus molossus</name>
    <name type="common">Pallas' mastiff bat</name>
    <name type="synonym">Vespertilio molossus</name>
    <dbReference type="NCBI Taxonomy" id="27622"/>
    <lineage>
        <taxon>Eukaryota</taxon>
        <taxon>Metazoa</taxon>
        <taxon>Chordata</taxon>
        <taxon>Craniata</taxon>
        <taxon>Vertebrata</taxon>
        <taxon>Euteleostomi</taxon>
        <taxon>Mammalia</taxon>
        <taxon>Eutheria</taxon>
        <taxon>Laurasiatheria</taxon>
        <taxon>Chiroptera</taxon>
        <taxon>Yangochiroptera</taxon>
        <taxon>Molossidae</taxon>
        <taxon>Molossus</taxon>
    </lineage>
</organism>
<evidence type="ECO:0000256" key="3">
    <source>
        <dbReference type="ARBA" id="ARBA00017307"/>
    </source>
</evidence>
<keyword evidence="4" id="KW-0805">Transcription regulation</keyword>
<dbReference type="GO" id="GO:0046982">
    <property type="term" value="F:protein heterodimerization activity"/>
    <property type="evidence" value="ECO:0007669"/>
    <property type="project" value="InterPro"/>
</dbReference>
<dbReference type="InterPro" id="IPR006565">
    <property type="entry name" value="BTP"/>
</dbReference>
<dbReference type="Gene3D" id="1.10.20.10">
    <property type="entry name" value="Histone, subunit A"/>
    <property type="match status" value="1"/>
</dbReference>
<dbReference type="EMBL" id="JACASF010000008">
    <property type="protein sequence ID" value="KAF6463306.1"/>
    <property type="molecule type" value="Genomic_DNA"/>
</dbReference>
<comment type="subcellular location">
    <subcellularLocation>
        <location evidence="1">Nucleus</location>
    </subcellularLocation>
</comment>
<evidence type="ECO:0000256" key="4">
    <source>
        <dbReference type="ARBA" id="ARBA00023015"/>
    </source>
</evidence>
<comment type="similarity">
    <text evidence="2">Belongs to the TAF8 family.</text>
</comment>
<dbReference type="Pfam" id="PF10406">
    <property type="entry name" value="TAF8_C"/>
    <property type="match status" value="1"/>
</dbReference>
<dbReference type="FunFam" id="1.10.20.10:FF:000116">
    <property type="entry name" value="Transcription initiation factor TFIID subunit 8"/>
    <property type="match status" value="1"/>
</dbReference>
<keyword evidence="12" id="KW-1185">Reference proteome</keyword>
<evidence type="ECO:0000313" key="12">
    <source>
        <dbReference type="Proteomes" id="UP000550707"/>
    </source>
</evidence>
<keyword evidence="5" id="KW-0804">Transcription</keyword>
<accession>A0A7J8GTI8</accession>
<feature type="domain" description="Transcription factor TFIID subunit 8 C-terminal" evidence="10">
    <location>
        <begin position="82"/>
        <end position="130"/>
    </location>
</feature>
<dbReference type="GO" id="GO:0005669">
    <property type="term" value="C:transcription factor TFIID complex"/>
    <property type="evidence" value="ECO:0007669"/>
    <property type="project" value="InterPro"/>
</dbReference>
<keyword evidence="6" id="KW-0539">Nucleus</keyword>